<dbReference type="GO" id="GO:0008170">
    <property type="term" value="F:N-methyltransferase activity"/>
    <property type="evidence" value="ECO:0007669"/>
    <property type="project" value="InterPro"/>
</dbReference>
<dbReference type="GO" id="GO:0009307">
    <property type="term" value="P:DNA restriction-modification system"/>
    <property type="evidence" value="ECO:0007669"/>
    <property type="project" value="UniProtKB-KW"/>
</dbReference>
<evidence type="ECO:0000259" key="2">
    <source>
        <dbReference type="Pfam" id="PF02384"/>
    </source>
</evidence>
<dbReference type="PRINTS" id="PR00507">
    <property type="entry name" value="N12N6MTFRASE"/>
</dbReference>
<protein>
    <submittedName>
        <fullName evidence="4">N-6 DNA methylase</fullName>
    </submittedName>
</protein>
<keyword evidence="4" id="KW-0808">Transferase</keyword>
<proteinExistence type="predicted"/>
<dbReference type="GO" id="GO:0003677">
    <property type="term" value="F:DNA binding"/>
    <property type="evidence" value="ECO:0007669"/>
    <property type="project" value="InterPro"/>
</dbReference>
<name>A0A2H0R666_9BACT</name>
<dbReference type="Proteomes" id="UP000230208">
    <property type="component" value="Unassembled WGS sequence"/>
</dbReference>
<dbReference type="InterPro" id="IPR002052">
    <property type="entry name" value="DNA_methylase_N6_adenine_CS"/>
</dbReference>
<dbReference type="PANTHER" id="PTHR42998:SF1">
    <property type="entry name" value="TYPE I RESTRICTION ENZYME HINDI METHYLASE SUBUNIT"/>
    <property type="match status" value="1"/>
</dbReference>
<reference evidence="4 5" key="1">
    <citation type="submission" date="2017-09" db="EMBL/GenBank/DDBJ databases">
        <title>Depth-based differentiation of microbial function through sediment-hosted aquifers and enrichment of novel symbionts in the deep terrestrial subsurface.</title>
        <authorList>
            <person name="Probst A.J."/>
            <person name="Ladd B."/>
            <person name="Jarett J.K."/>
            <person name="Geller-Mcgrath D.E."/>
            <person name="Sieber C.M."/>
            <person name="Emerson J.B."/>
            <person name="Anantharaman K."/>
            <person name="Thomas B.C."/>
            <person name="Malmstrom R."/>
            <person name="Stieglmeier M."/>
            <person name="Klingl A."/>
            <person name="Woyke T."/>
            <person name="Ryan C.M."/>
            <person name="Banfield J.F."/>
        </authorList>
    </citation>
    <scope>NUCLEOTIDE SEQUENCE [LARGE SCALE GENOMIC DNA]</scope>
    <source>
        <strain evidence="4">CG10_big_fil_rev_8_21_14_0_10_37_15</strain>
    </source>
</reference>
<dbReference type="PANTHER" id="PTHR42998">
    <property type="entry name" value="TYPE I RESTRICTION ENZYME HINDVIIP M PROTEIN-RELATED"/>
    <property type="match status" value="1"/>
</dbReference>
<dbReference type="Pfam" id="PF02384">
    <property type="entry name" value="N6_Mtase"/>
    <property type="match status" value="1"/>
</dbReference>
<dbReference type="PROSITE" id="PS00092">
    <property type="entry name" value="N6_MTASE"/>
    <property type="match status" value="1"/>
</dbReference>
<dbReference type="InterPro" id="IPR003356">
    <property type="entry name" value="DNA_methylase_A-5"/>
</dbReference>
<organism evidence="4 5">
    <name type="scientific">Candidatus Yanofskybacteria bacterium CG10_big_fil_rev_8_21_14_0_10_37_15</name>
    <dbReference type="NCBI Taxonomy" id="1975097"/>
    <lineage>
        <taxon>Bacteria</taxon>
        <taxon>Candidatus Yanofskyibacteriota</taxon>
    </lineage>
</organism>
<evidence type="ECO:0000313" key="5">
    <source>
        <dbReference type="Proteomes" id="UP000230208"/>
    </source>
</evidence>
<evidence type="ECO:0000259" key="3">
    <source>
        <dbReference type="Pfam" id="PF13588"/>
    </source>
</evidence>
<accession>A0A2H0R666</accession>
<dbReference type="GO" id="GO:0032259">
    <property type="term" value="P:methylation"/>
    <property type="evidence" value="ECO:0007669"/>
    <property type="project" value="UniProtKB-KW"/>
</dbReference>
<dbReference type="AlphaFoldDB" id="A0A2H0R666"/>
<evidence type="ECO:0000256" key="1">
    <source>
        <dbReference type="ARBA" id="ARBA00022747"/>
    </source>
</evidence>
<feature type="domain" description="Type I restriction enzyme R protein N-terminal" evidence="3">
    <location>
        <begin position="49"/>
        <end position="113"/>
    </location>
</feature>
<dbReference type="InterPro" id="IPR029063">
    <property type="entry name" value="SAM-dependent_MTases_sf"/>
</dbReference>
<keyword evidence="4" id="KW-0489">Methyltransferase</keyword>
<dbReference type="Pfam" id="PF13588">
    <property type="entry name" value="HSDR_N_2"/>
    <property type="match status" value="1"/>
</dbReference>
<evidence type="ECO:0000313" key="4">
    <source>
        <dbReference type="EMBL" id="PIR41997.1"/>
    </source>
</evidence>
<dbReference type="InterPro" id="IPR029464">
    <property type="entry name" value="HSDR_N"/>
</dbReference>
<sequence>MDKNIQESIINYLDNSPKKVAKFILREKKAEYGADIKKHRDIKNISGDEELVRGYLITKLVNELGYKEESIELEKEYDIGRPKVNKPRIDVVVRDEKGNAFLYIELKSPQDYEKDKDEVIEKQLFNLASQEQGQGKKVKYLVLYTVEIIGEEIKDKCILIDYEKFKSFDSWKEIRDFADELPARYGKAQKEPYTKGGAKDLDTNFTHEQLDGLRKNLHNVLWGGGGTDDNDVFSSLVNIILAKIQDESEKEEGEEYDFQIRTFKDGESFESNEQLFERINELYKRALKQRLNIVDEAKLKKSYVIDENKFSLTKLKYTVAELERFSFVDGKNSLNGKDILGDFFEGIIREGFKQTKGQFFTHINIVKFMLWGLQLDKLAIERVNNDLEIPYLIDPSAGSGTFLIEYMKFITDNLKRRFKNKLAKKRDVDDKFHQWFMPDHRENKWAEKFIYGVEINFNLGTATKVNMILHGDGSTNVFVKDGLLPFKFYDKETAPNFLKQYEQDKTYFDKEVNGQFDVIITNPPFSVDLDNETKKNVKREFVFGDKKNSENLFVERWYQLLKPGGRFGVVLPESVFDTTENKYIRLFIYKYFKVKAVVSLPQLTFEPFTSTKTSLLFAQKKTKAEIEEWNKLWGKYSNKWSALKTRCENLLAVYLEGKDRKKLPSVKGLKEAEEKQILARMLKDYLEEDDKKLSVKELIEKYQDELKELCKYDNDTKDAFGFVNTWWVFGEVAKELNYKIFMAEVENVGYKRTKRGEKSMPNELYRANDKGEVLIDDLPAEALAKEGGKLTALDYMRKIEWE</sequence>
<gene>
    <name evidence="4" type="ORF">COV30_00740</name>
</gene>
<feature type="domain" description="DNA methylase adenine-specific" evidence="2">
    <location>
        <begin position="337"/>
        <end position="624"/>
    </location>
</feature>
<comment type="caution">
    <text evidence="4">The sequence shown here is derived from an EMBL/GenBank/DDBJ whole genome shotgun (WGS) entry which is preliminary data.</text>
</comment>
<dbReference type="Gene3D" id="3.40.50.150">
    <property type="entry name" value="Vaccinia Virus protein VP39"/>
    <property type="match status" value="1"/>
</dbReference>
<dbReference type="EMBL" id="PCXP01000010">
    <property type="protein sequence ID" value="PIR41997.1"/>
    <property type="molecule type" value="Genomic_DNA"/>
</dbReference>
<dbReference type="SUPFAM" id="SSF53335">
    <property type="entry name" value="S-adenosyl-L-methionine-dependent methyltransferases"/>
    <property type="match status" value="1"/>
</dbReference>
<keyword evidence="1" id="KW-0680">Restriction system</keyword>
<dbReference type="InterPro" id="IPR052916">
    <property type="entry name" value="Type-I_RE_MTase_Subunit"/>
</dbReference>